<gene>
    <name evidence="1" type="primary">WBGene00096508</name>
</gene>
<dbReference type="GO" id="GO:0043410">
    <property type="term" value="P:positive regulation of MAPK cascade"/>
    <property type="evidence" value="ECO:0000318"/>
    <property type="project" value="GO_Central"/>
</dbReference>
<accession>A0A2A6B541</accession>
<dbReference type="EnsemblMetazoa" id="PPA06954.1">
    <property type="protein sequence ID" value="PPA06954.1"/>
    <property type="gene ID" value="WBGene00096508"/>
</dbReference>
<sequence length="156" mass="17461">MNSSVHVGLLFLALATLGTAAPRVVESYVVEPDEDTVYIPDNEQDAPPFQPCRSPTSMMQMAYNQTIPVEALQACERQQAAACPSPSEDGSYLCVALADLCDRRKQCPGGEDESHVMCFFFELYSIELSRLREVAKKLQKKVDDPEYRGATDRFRF</sequence>
<dbReference type="Proteomes" id="UP000005239">
    <property type="component" value="Unassembled WGS sequence"/>
</dbReference>
<dbReference type="GO" id="GO:0043195">
    <property type="term" value="C:terminal bouton"/>
    <property type="evidence" value="ECO:0000318"/>
    <property type="project" value="GO_Central"/>
</dbReference>
<accession>A0A8R1YA42</accession>
<organism evidence="1 2">
    <name type="scientific">Pristionchus pacificus</name>
    <name type="common">Parasitic nematode worm</name>
    <dbReference type="NCBI Taxonomy" id="54126"/>
    <lineage>
        <taxon>Eukaryota</taxon>
        <taxon>Metazoa</taxon>
        <taxon>Ecdysozoa</taxon>
        <taxon>Nematoda</taxon>
        <taxon>Chromadorea</taxon>
        <taxon>Rhabditida</taxon>
        <taxon>Rhabditina</taxon>
        <taxon>Diplogasteromorpha</taxon>
        <taxon>Diplogasteroidea</taxon>
        <taxon>Neodiplogasteridae</taxon>
        <taxon>Pristionchus</taxon>
    </lineage>
</organism>
<keyword evidence="2" id="KW-1185">Reference proteome</keyword>
<reference evidence="2" key="1">
    <citation type="journal article" date="2008" name="Nat. Genet.">
        <title>The Pristionchus pacificus genome provides a unique perspective on nematode lifestyle and parasitism.</title>
        <authorList>
            <person name="Dieterich C."/>
            <person name="Clifton S.W."/>
            <person name="Schuster L.N."/>
            <person name="Chinwalla A."/>
            <person name="Delehaunty K."/>
            <person name="Dinkelacker I."/>
            <person name="Fulton L."/>
            <person name="Fulton R."/>
            <person name="Godfrey J."/>
            <person name="Minx P."/>
            <person name="Mitreva M."/>
            <person name="Roeseler W."/>
            <person name="Tian H."/>
            <person name="Witte H."/>
            <person name="Yang S.P."/>
            <person name="Wilson R.K."/>
            <person name="Sommer R.J."/>
        </authorList>
    </citation>
    <scope>NUCLEOTIDE SEQUENCE [LARGE SCALE GENOMIC DNA]</scope>
    <source>
        <strain evidence="2">PS312</strain>
    </source>
</reference>
<evidence type="ECO:0000313" key="1">
    <source>
        <dbReference type="EnsemblMetazoa" id="PPA06954.1"/>
    </source>
</evidence>
<protein>
    <submittedName>
        <fullName evidence="1">Uncharacterized protein</fullName>
    </submittedName>
</protein>
<name>A0A2A6B541_PRIPA</name>
<dbReference type="GO" id="GO:0030297">
    <property type="term" value="F:transmembrane receptor protein tyrosine kinase activator activity"/>
    <property type="evidence" value="ECO:0000318"/>
    <property type="project" value="GO_Central"/>
</dbReference>
<dbReference type="PANTHER" id="PTHR21105">
    <property type="entry name" value="GH16255P"/>
    <property type="match status" value="1"/>
</dbReference>
<dbReference type="OrthoDB" id="5870811at2759"/>
<dbReference type="PANTHER" id="PTHR21105:SF0">
    <property type="entry name" value="GH16255P"/>
    <property type="match status" value="1"/>
</dbReference>
<evidence type="ECO:0000313" key="2">
    <source>
        <dbReference type="Proteomes" id="UP000005239"/>
    </source>
</evidence>
<reference evidence="1" key="2">
    <citation type="submission" date="2022-06" db="UniProtKB">
        <authorList>
            <consortium name="EnsemblMetazoa"/>
        </authorList>
    </citation>
    <scope>IDENTIFICATION</scope>
    <source>
        <strain evidence="1">PS312</strain>
    </source>
</reference>
<proteinExistence type="predicted"/>
<dbReference type="AlphaFoldDB" id="A0A2A6B541"/>